<name>A0A0P1F0G0_9RHOB</name>
<dbReference type="AlphaFoldDB" id="A0A0P1F0G0"/>
<evidence type="ECO:0000256" key="1">
    <source>
        <dbReference type="SAM" id="Phobius"/>
    </source>
</evidence>
<gene>
    <name evidence="2" type="ORF">THS5294_02320</name>
</gene>
<evidence type="ECO:0000313" key="2">
    <source>
        <dbReference type="EMBL" id="CUH61022.1"/>
    </source>
</evidence>
<accession>A0A0P1F0G0</accession>
<reference evidence="2 3" key="1">
    <citation type="submission" date="2015-09" db="EMBL/GenBank/DDBJ databases">
        <authorList>
            <consortium name="Swine Surveillance"/>
        </authorList>
    </citation>
    <scope>NUCLEOTIDE SEQUENCE [LARGE SCALE GENOMIC DNA]</scope>
    <source>
        <strain evidence="2 3">CECT 5294</strain>
    </source>
</reference>
<keyword evidence="1" id="KW-1133">Transmembrane helix</keyword>
<keyword evidence="1" id="KW-0472">Membrane</keyword>
<dbReference type="EMBL" id="CYRX01000031">
    <property type="protein sequence ID" value="CUH61022.1"/>
    <property type="molecule type" value="Genomic_DNA"/>
</dbReference>
<proteinExistence type="predicted"/>
<evidence type="ECO:0000313" key="3">
    <source>
        <dbReference type="Proteomes" id="UP000051298"/>
    </source>
</evidence>
<keyword evidence="1" id="KW-0812">Transmembrane</keyword>
<protein>
    <submittedName>
        <fullName evidence="2">Uncharacterized protein</fullName>
    </submittedName>
</protein>
<feature type="transmembrane region" description="Helical" evidence="1">
    <location>
        <begin position="15"/>
        <end position="35"/>
    </location>
</feature>
<organism evidence="2 3">
    <name type="scientific">Thalassobacter stenotrophicus</name>
    <dbReference type="NCBI Taxonomy" id="266809"/>
    <lineage>
        <taxon>Bacteria</taxon>
        <taxon>Pseudomonadati</taxon>
        <taxon>Pseudomonadota</taxon>
        <taxon>Alphaproteobacteria</taxon>
        <taxon>Rhodobacterales</taxon>
        <taxon>Roseobacteraceae</taxon>
        <taxon>Thalassobacter</taxon>
    </lineage>
</organism>
<sequence length="39" mass="4341">MTNLVSMIRRAPEQLMMDMLGGVWLVSLVLGALHLPSFL</sequence>
<dbReference type="Proteomes" id="UP000051298">
    <property type="component" value="Unassembled WGS sequence"/>
</dbReference>